<gene>
    <name evidence="1" type="ORF">JF922_06195</name>
</gene>
<proteinExistence type="predicted"/>
<dbReference type="PANTHER" id="PTHR31891:SF1">
    <property type="entry name" value="FORMAMIDASE C869.04-RELATED"/>
    <property type="match status" value="1"/>
</dbReference>
<dbReference type="Pfam" id="PF03069">
    <property type="entry name" value="FmdA_AmdA"/>
    <property type="match status" value="2"/>
</dbReference>
<keyword evidence="2" id="KW-1185">Reference proteome</keyword>
<dbReference type="Gene3D" id="3.10.28.20">
    <property type="entry name" value="Acetamidase/Formamidase-like domains"/>
    <property type="match status" value="1"/>
</dbReference>
<evidence type="ECO:0000313" key="1">
    <source>
        <dbReference type="EMBL" id="MBJ7597659.1"/>
    </source>
</evidence>
<name>A0A934K2F4_9BACT</name>
<organism evidence="1 2">
    <name type="scientific">Candidatus Nephthysia bennettiae</name>
    <dbReference type="NCBI Taxonomy" id="3127016"/>
    <lineage>
        <taxon>Bacteria</taxon>
        <taxon>Bacillati</taxon>
        <taxon>Candidatus Dormiibacterota</taxon>
        <taxon>Candidatus Dormibacteria</taxon>
        <taxon>Candidatus Dormibacterales</taxon>
        <taxon>Candidatus Dormibacteraceae</taxon>
        <taxon>Candidatus Nephthysia</taxon>
    </lineage>
</organism>
<dbReference type="PANTHER" id="PTHR31891">
    <property type="entry name" value="FORMAMIDASE C869.04-RELATED"/>
    <property type="match status" value="1"/>
</dbReference>
<accession>A0A934K2F4</accession>
<sequence>MPRVHEITPSRRTLHGHFSAELEPILSIDSGDTVRFQTLDAGWNLEPRRSLVHDEHPRRFEPRQPGRDDGHALCGPIAIRGARPGMTLAVGIERVRVGTWGFTAAGGWAAPLNVRLGVADEGTYLLWTLDPERLLGRDHHGHVVALRPFMGVMGMPPPEPGIHSTVPPRFCGGNLDCKELVAGSVLYLPVPVEGGLFSTGDGHAAQGDGEVGETAIECPMDEVVLTFTLQEAPRLTMPRAETPAGTITFGFHEDLDEAAHLAIDGMLALMGARYGLSRPQALALASVVVDLRVTQICNGVRGVHAILPPGAIMAP</sequence>
<reference evidence="1" key="1">
    <citation type="submission" date="2020-10" db="EMBL/GenBank/DDBJ databases">
        <title>Ca. Dormibacterota MAGs.</title>
        <authorList>
            <person name="Montgomery K."/>
        </authorList>
    </citation>
    <scope>NUCLEOTIDE SEQUENCE [LARGE SCALE GENOMIC DNA]</scope>
    <source>
        <strain evidence="1">SC8812_S17_10</strain>
    </source>
</reference>
<dbReference type="RefSeq" id="WP_338200065.1">
    <property type="nucleotide sequence ID" value="NZ_JAEKNR010000072.1"/>
</dbReference>
<protein>
    <submittedName>
        <fullName evidence="1">Acetamidase/formamidase family protein</fullName>
    </submittedName>
</protein>
<comment type="caution">
    <text evidence="1">The sequence shown here is derived from an EMBL/GenBank/DDBJ whole genome shotgun (WGS) entry which is preliminary data.</text>
</comment>
<evidence type="ECO:0000313" key="2">
    <source>
        <dbReference type="Proteomes" id="UP000612893"/>
    </source>
</evidence>
<dbReference type="AlphaFoldDB" id="A0A934K2F4"/>
<dbReference type="EMBL" id="JAEKNR010000072">
    <property type="protein sequence ID" value="MBJ7597659.1"/>
    <property type="molecule type" value="Genomic_DNA"/>
</dbReference>
<dbReference type="Gene3D" id="2.60.120.580">
    <property type="entry name" value="Acetamidase/Formamidase-like domains"/>
    <property type="match status" value="2"/>
</dbReference>
<dbReference type="SUPFAM" id="SSF141130">
    <property type="entry name" value="Acetamidase/Formamidase-like"/>
    <property type="match status" value="1"/>
</dbReference>
<dbReference type="InterPro" id="IPR004304">
    <property type="entry name" value="FmdA_AmdA"/>
</dbReference>
<dbReference type="Proteomes" id="UP000612893">
    <property type="component" value="Unassembled WGS sequence"/>
</dbReference>